<evidence type="ECO:0000313" key="3">
    <source>
        <dbReference type="Proteomes" id="UP000058925"/>
    </source>
</evidence>
<dbReference type="InterPro" id="IPR002767">
    <property type="entry name" value="Thiamine_BP"/>
</dbReference>
<sequence length="104" mass="11714">MVCEDHEVVAEFNIVQLGKHYSSDQLPPSMRDELAIATYAIKKVKGINVLGTGMSIHMKAKSIQDILKAIEYTHLSLMDIGISRIISSIHIDERYDKSQAVEER</sequence>
<protein>
    <recommendedName>
        <fullName evidence="1">Thiamine-binding protein domain-containing protein</fullName>
    </recommendedName>
</protein>
<dbReference type="SUPFAM" id="SSF89957">
    <property type="entry name" value="MTH1187/YkoF-like"/>
    <property type="match status" value="1"/>
</dbReference>
<dbReference type="Gene3D" id="3.30.70.930">
    <property type="match status" value="1"/>
</dbReference>
<proteinExistence type="predicted"/>
<dbReference type="RefSeq" id="WP_196818125.1">
    <property type="nucleotide sequence ID" value="NZ_CP012850.1"/>
</dbReference>
<evidence type="ECO:0000313" key="2">
    <source>
        <dbReference type="EMBL" id="ALI35707.1"/>
    </source>
</evidence>
<dbReference type="Pfam" id="PF01910">
    <property type="entry name" value="Thiamine_BP"/>
    <property type="match status" value="1"/>
</dbReference>
<dbReference type="EMBL" id="CP012850">
    <property type="protein sequence ID" value="ALI35707.1"/>
    <property type="molecule type" value="Genomic_DNA"/>
</dbReference>
<dbReference type="KEGG" id="taa:NMY3_01504"/>
<keyword evidence="3" id="KW-1185">Reference proteome</keyword>
<accession>A0A654LXH9</accession>
<dbReference type="GeneID" id="60421553"/>
<name>A0A654LXH9_9ARCH</name>
<gene>
    <name evidence="2" type="ORF">NMY3_01504</name>
</gene>
<evidence type="ECO:0000259" key="1">
    <source>
        <dbReference type="Pfam" id="PF01910"/>
    </source>
</evidence>
<dbReference type="Proteomes" id="UP000058925">
    <property type="component" value="Chromosome"/>
</dbReference>
<feature type="domain" description="Thiamine-binding protein" evidence="1">
    <location>
        <begin position="33"/>
        <end position="103"/>
    </location>
</feature>
<dbReference type="InterPro" id="IPR029756">
    <property type="entry name" value="MTH1187/YkoF-like"/>
</dbReference>
<reference evidence="3" key="1">
    <citation type="submission" date="2015-10" db="EMBL/GenBank/DDBJ databases">
        <title>Niche specialization of a soil ammonia-oxidizing archaeon, Candidatus Nitrosocosmicus oleophilus.</title>
        <authorList>
            <person name="Jung M.-Y."/>
            <person name="Rhee S.-K."/>
        </authorList>
    </citation>
    <scope>NUCLEOTIDE SEQUENCE [LARGE SCALE GENOMIC DNA]</scope>
    <source>
        <strain evidence="3">MY3</strain>
    </source>
</reference>
<organism evidence="2 3">
    <name type="scientific">Candidatus Nitrosocosmicus oleophilus</name>
    <dbReference type="NCBI Taxonomy" id="1353260"/>
    <lineage>
        <taxon>Archaea</taxon>
        <taxon>Nitrososphaerota</taxon>
        <taxon>Nitrososphaeria</taxon>
        <taxon>Nitrososphaerales</taxon>
        <taxon>Nitrososphaeraceae</taxon>
        <taxon>Candidatus Nitrosocosmicus</taxon>
    </lineage>
</organism>
<dbReference type="AlphaFoldDB" id="A0A654LXH9"/>